<dbReference type="InterPro" id="IPR036890">
    <property type="entry name" value="HATPase_C_sf"/>
</dbReference>
<dbReference type="SUPFAM" id="SSF55874">
    <property type="entry name" value="ATPase domain of HSP90 chaperone/DNA topoisomerase II/histidine kinase"/>
    <property type="match status" value="1"/>
</dbReference>
<dbReference type="InterPro" id="IPR050267">
    <property type="entry name" value="Anti-sigma-factor_SerPK"/>
</dbReference>
<evidence type="ECO:0000256" key="2">
    <source>
        <dbReference type="SAM" id="MobiDB-lite"/>
    </source>
</evidence>
<dbReference type="PANTHER" id="PTHR35526">
    <property type="entry name" value="ANTI-SIGMA-F FACTOR RSBW-RELATED"/>
    <property type="match status" value="1"/>
</dbReference>
<keyword evidence="4" id="KW-0418">Kinase</keyword>
<keyword evidence="5" id="KW-1185">Reference proteome</keyword>
<evidence type="ECO:0000259" key="3">
    <source>
        <dbReference type="Pfam" id="PF13581"/>
    </source>
</evidence>
<dbReference type="AlphaFoldDB" id="A0A239CV76"/>
<dbReference type="Proteomes" id="UP000198420">
    <property type="component" value="Unassembled WGS sequence"/>
</dbReference>
<evidence type="ECO:0000256" key="1">
    <source>
        <dbReference type="ARBA" id="ARBA00022527"/>
    </source>
</evidence>
<keyword evidence="4" id="KW-0808">Transferase</keyword>
<dbReference type="Pfam" id="PF13581">
    <property type="entry name" value="HATPase_c_2"/>
    <property type="match status" value="1"/>
</dbReference>
<name>A0A239CV76_9ACTN</name>
<gene>
    <name evidence="4" type="ORF">SAMN06265355_113130</name>
</gene>
<accession>A0A239CV76</accession>
<protein>
    <submittedName>
        <fullName evidence="4">Anti-sigma regulatory factor (Ser/Thr protein kinase)</fullName>
    </submittedName>
</protein>
<organism evidence="4 5">
    <name type="scientific">Actinomadura mexicana</name>
    <dbReference type="NCBI Taxonomy" id="134959"/>
    <lineage>
        <taxon>Bacteria</taxon>
        <taxon>Bacillati</taxon>
        <taxon>Actinomycetota</taxon>
        <taxon>Actinomycetes</taxon>
        <taxon>Streptosporangiales</taxon>
        <taxon>Thermomonosporaceae</taxon>
        <taxon>Actinomadura</taxon>
    </lineage>
</organism>
<dbReference type="InterPro" id="IPR003594">
    <property type="entry name" value="HATPase_dom"/>
</dbReference>
<evidence type="ECO:0000313" key="5">
    <source>
        <dbReference type="Proteomes" id="UP000198420"/>
    </source>
</evidence>
<dbReference type="PANTHER" id="PTHR35526:SF3">
    <property type="entry name" value="ANTI-SIGMA-F FACTOR RSBW"/>
    <property type="match status" value="1"/>
</dbReference>
<evidence type="ECO:0000313" key="4">
    <source>
        <dbReference type="EMBL" id="SNS23977.1"/>
    </source>
</evidence>
<dbReference type="CDD" id="cd16936">
    <property type="entry name" value="HATPase_RsbW-like"/>
    <property type="match status" value="1"/>
</dbReference>
<feature type="domain" description="Histidine kinase/HSP90-like ATPase" evidence="3">
    <location>
        <begin position="75"/>
        <end position="178"/>
    </location>
</feature>
<keyword evidence="1" id="KW-0723">Serine/threonine-protein kinase</keyword>
<dbReference type="EMBL" id="FZNP01000013">
    <property type="protein sequence ID" value="SNS23977.1"/>
    <property type="molecule type" value="Genomic_DNA"/>
</dbReference>
<dbReference type="Gene3D" id="3.30.565.10">
    <property type="entry name" value="Histidine kinase-like ATPase, C-terminal domain"/>
    <property type="match status" value="1"/>
</dbReference>
<dbReference type="GO" id="GO:0004674">
    <property type="term" value="F:protein serine/threonine kinase activity"/>
    <property type="evidence" value="ECO:0007669"/>
    <property type="project" value="UniProtKB-KW"/>
</dbReference>
<reference evidence="5" key="1">
    <citation type="submission" date="2017-06" db="EMBL/GenBank/DDBJ databases">
        <authorList>
            <person name="Varghese N."/>
            <person name="Submissions S."/>
        </authorList>
    </citation>
    <scope>NUCLEOTIDE SEQUENCE [LARGE SCALE GENOMIC DNA]</scope>
    <source>
        <strain evidence="5">DSM 44485</strain>
    </source>
</reference>
<proteinExistence type="predicted"/>
<sequence>MMCGWSGDSCRKLRQLRPPCPGKPKIKASVALPGHSAQMNDCGTLPETSVVNAVTEGMERLGEPIGFTGEGDGGRRARRAVRERAAKVFADEALLDDVELMTAEGVANAILHGSGLISVAVATDGGRLRVEVSDDGPARSDPGGPPRLDHGRGLTVIDALADEWGLDQTPHRTRLWFVIDGRRPPAAV</sequence>
<feature type="region of interest" description="Disordered" evidence="2">
    <location>
        <begin position="131"/>
        <end position="152"/>
    </location>
</feature>